<dbReference type="PROSITE" id="PS51257">
    <property type="entry name" value="PROKAR_LIPOPROTEIN"/>
    <property type="match status" value="1"/>
</dbReference>
<protein>
    <submittedName>
        <fullName evidence="2">Uncharacterized protein</fullName>
    </submittedName>
</protein>
<dbReference type="STRING" id="1081109.A0A166UBR5"/>
<gene>
    <name evidence="2" type="ORF">AAL_01645</name>
</gene>
<sequence>MRSSHLLSRAAALLLATAAACACADNNNDYDAVRIVEAIAPNAKSCPADNQECRTAAQAAPFIADSMTTWALGSVNQMAAVVSLMAFESADFRYKRNKWPGRPGQGTANMQMARYNLLYARAIDALRPQVANMTTVDGQGDDKLNWLVSLVSQPDEYNFGSGAWFLATQCPQDVRDELARDADRGFARYMGCVGVSVTDDRKAYFERAKKAFGITA</sequence>
<evidence type="ECO:0000256" key="1">
    <source>
        <dbReference type="SAM" id="SignalP"/>
    </source>
</evidence>
<dbReference type="AlphaFoldDB" id="A0A166UBR5"/>
<keyword evidence="3" id="KW-1185">Reference proteome</keyword>
<feature type="chain" id="PRO_5007880489" evidence="1">
    <location>
        <begin position="25"/>
        <end position="216"/>
    </location>
</feature>
<dbReference type="EMBL" id="AZGY01000002">
    <property type="protein sequence ID" value="OAA32313.1"/>
    <property type="molecule type" value="Genomic_DNA"/>
</dbReference>
<evidence type="ECO:0000313" key="3">
    <source>
        <dbReference type="Proteomes" id="UP000078544"/>
    </source>
</evidence>
<reference evidence="2 3" key="1">
    <citation type="journal article" date="2016" name="Genome Biol. Evol.">
        <title>Divergent and convergent evolution of fungal pathogenicity.</title>
        <authorList>
            <person name="Shang Y."/>
            <person name="Xiao G."/>
            <person name="Zheng P."/>
            <person name="Cen K."/>
            <person name="Zhan S."/>
            <person name="Wang C."/>
        </authorList>
    </citation>
    <scope>NUCLEOTIDE SEQUENCE [LARGE SCALE GENOMIC DNA]</scope>
    <source>
        <strain evidence="2 3">RCEF 2490</strain>
    </source>
</reference>
<evidence type="ECO:0000313" key="2">
    <source>
        <dbReference type="EMBL" id="OAA32313.1"/>
    </source>
</evidence>
<proteinExistence type="predicted"/>
<name>A0A166UBR5_9HYPO</name>
<feature type="signal peptide" evidence="1">
    <location>
        <begin position="1"/>
        <end position="24"/>
    </location>
</feature>
<keyword evidence="1" id="KW-0732">Signal</keyword>
<dbReference type="Proteomes" id="UP000078544">
    <property type="component" value="Unassembled WGS sequence"/>
</dbReference>
<accession>A0A166UBR5</accession>
<dbReference type="OrthoDB" id="2349272at2759"/>
<organism evidence="2 3">
    <name type="scientific">Moelleriella libera RCEF 2490</name>
    <dbReference type="NCBI Taxonomy" id="1081109"/>
    <lineage>
        <taxon>Eukaryota</taxon>
        <taxon>Fungi</taxon>
        <taxon>Dikarya</taxon>
        <taxon>Ascomycota</taxon>
        <taxon>Pezizomycotina</taxon>
        <taxon>Sordariomycetes</taxon>
        <taxon>Hypocreomycetidae</taxon>
        <taxon>Hypocreales</taxon>
        <taxon>Clavicipitaceae</taxon>
        <taxon>Moelleriella</taxon>
    </lineage>
</organism>
<comment type="caution">
    <text evidence="2">The sequence shown here is derived from an EMBL/GenBank/DDBJ whole genome shotgun (WGS) entry which is preliminary data.</text>
</comment>